<reference evidence="9" key="1">
    <citation type="journal article" date="2020" name="bioRxiv">
        <title>A rank-normalized archaeal taxonomy based on genome phylogeny resolves widespread incomplete and uneven classifications.</title>
        <authorList>
            <person name="Rinke C."/>
            <person name="Chuvochina M."/>
            <person name="Mussig A.J."/>
            <person name="Chaumeil P.-A."/>
            <person name="Waite D.W."/>
            <person name="Whitman W.B."/>
            <person name="Parks D.H."/>
            <person name="Hugenholtz P."/>
        </authorList>
    </citation>
    <scope>NUCLEOTIDE SEQUENCE</scope>
    <source>
        <strain evidence="9">UBA8876</strain>
    </source>
</reference>
<evidence type="ECO:0000256" key="1">
    <source>
        <dbReference type="ARBA" id="ARBA00004141"/>
    </source>
</evidence>
<name>A0A832W9R7_9EURY</name>
<dbReference type="AlphaFoldDB" id="A0A832W9R7"/>
<gene>
    <name evidence="9" type="ORF">HA338_05655</name>
</gene>
<dbReference type="InterPro" id="IPR012340">
    <property type="entry name" value="NA-bd_OB-fold"/>
</dbReference>
<dbReference type="InterPro" id="IPR002810">
    <property type="entry name" value="NfeD-like_C"/>
</dbReference>
<dbReference type="PANTHER" id="PTHR33507">
    <property type="entry name" value="INNER MEMBRANE PROTEIN YBBJ"/>
    <property type="match status" value="1"/>
</dbReference>
<dbReference type="Pfam" id="PF24961">
    <property type="entry name" value="NfeD_membrane"/>
    <property type="match status" value="1"/>
</dbReference>
<proteinExistence type="predicted"/>
<dbReference type="CDD" id="cd07020">
    <property type="entry name" value="Clp_protease_NfeD_1"/>
    <property type="match status" value="1"/>
</dbReference>
<evidence type="ECO:0000256" key="5">
    <source>
        <dbReference type="SAM" id="Phobius"/>
    </source>
</evidence>
<dbReference type="PANTHER" id="PTHR33507:SF4">
    <property type="entry name" value="NODULATION COMPETITIVENESS PROTEIN NFED"/>
    <property type="match status" value="1"/>
</dbReference>
<dbReference type="InterPro" id="IPR056738">
    <property type="entry name" value="NfeD1b_N"/>
</dbReference>
<dbReference type="InterPro" id="IPR029045">
    <property type="entry name" value="ClpP/crotonase-like_dom_sf"/>
</dbReference>
<evidence type="ECO:0000259" key="7">
    <source>
        <dbReference type="Pfam" id="PF24961"/>
    </source>
</evidence>
<dbReference type="Pfam" id="PF25145">
    <property type="entry name" value="NfeD1b_N"/>
    <property type="match status" value="1"/>
</dbReference>
<feature type="domain" description="NfeD1b N-terminal" evidence="8">
    <location>
        <begin position="35"/>
        <end position="185"/>
    </location>
</feature>
<evidence type="ECO:0000313" key="9">
    <source>
        <dbReference type="EMBL" id="HIH93530.1"/>
    </source>
</evidence>
<evidence type="ECO:0000256" key="4">
    <source>
        <dbReference type="ARBA" id="ARBA00023136"/>
    </source>
</evidence>
<comment type="caution">
    <text evidence="9">The sequence shown here is derived from an EMBL/GenBank/DDBJ whole genome shotgun (WGS) entry which is preliminary data.</text>
</comment>
<accession>A0A832W9R7</accession>
<dbReference type="InterPro" id="IPR056739">
    <property type="entry name" value="NfeD_membrane"/>
</dbReference>
<evidence type="ECO:0000259" key="6">
    <source>
        <dbReference type="Pfam" id="PF01957"/>
    </source>
</evidence>
<keyword evidence="3 5" id="KW-1133">Transmembrane helix</keyword>
<evidence type="ECO:0000313" key="10">
    <source>
        <dbReference type="Proteomes" id="UP000600774"/>
    </source>
</evidence>
<evidence type="ECO:0000256" key="3">
    <source>
        <dbReference type="ARBA" id="ARBA00022989"/>
    </source>
</evidence>
<evidence type="ECO:0000259" key="8">
    <source>
        <dbReference type="Pfam" id="PF25145"/>
    </source>
</evidence>
<keyword evidence="4 5" id="KW-0472">Membrane</keyword>
<dbReference type="GO" id="GO:0016020">
    <property type="term" value="C:membrane"/>
    <property type="evidence" value="ECO:0007669"/>
    <property type="project" value="UniProtKB-SubCell"/>
</dbReference>
<organism evidence="9 10">
    <name type="scientific">Methanosarcina acetivorans</name>
    <dbReference type="NCBI Taxonomy" id="2214"/>
    <lineage>
        <taxon>Archaea</taxon>
        <taxon>Methanobacteriati</taxon>
        <taxon>Methanobacteriota</taxon>
        <taxon>Stenosarchaea group</taxon>
        <taxon>Methanomicrobia</taxon>
        <taxon>Methanosarcinales</taxon>
        <taxon>Methanosarcinaceae</taxon>
        <taxon>Methanosarcina</taxon>
    </lineage>
</organism>
<dbReference type="EMBL" id="DUJU01000063">
    <property type="protein sequence ID" value="HIH93530.1"/>
    <property type="molecule type" value="Genomic_DNA"/>
</dbReference>
<feature type="transmembrane region" description="Helical" evidence="5">
    <location>
        <begin position="308"/>
        <end position="330"/>
    </location>
</feature>
<keyword evidence="2 5" id="KW-0812">Transmembrane</keyword>
<dbReference type="Gene3D" id="3.90.226.10">
    <property type="entry name" value="2-enoyl-CoA Hydratase, Chain A, domain 1"/>
    <property type="match status" value="1"/>
</dbReference>
<feature type="transmembrane region" description="Helical" evidence="5">
    <location>
        <begin position="231"/>
        <end position="255"/>
    </location>
</feature>
<dbReference type="OMA" id="TYILYAS"/>
<feature type="domain" description="NfeD integral membrane" evidence="7">
    <location>
        <begin position="242"/>
        <end position="361"/>
    </location>
</feature>
<comment type="subcellular location">
    <subcellularLocation>
        <location evidence="1">Membrane</location>
        <topology evidence="1">Multi-pass membrane protein</topology>
    </subcellularLocation>
</comment>
<dbReference type="GeneID" id="1472805"/>
<sequence length="434" mass="46288">MQMKWVSHSLFIFCLCVTLTAFLAPSAGAAAEDKVLVLEISGAITPASDNLIADAIQSAESGNYEALVITLDTPGGGLEETQIIIKAIENTTMPVIGYVPESGKAWSAGTLILMGTDIAAMAPFTVIGSAQPVQVSAEGTVPVEDEKTINALVKFSTETARKHGRNETFAEEVITENRNLNAEEALEEGVIEYIAISVPNLLNQVDGEIVKGKELHTANATTETYKPPLPLSFLTLISNPILSSLLLTIGIYGIIFGISNPGAGAELFGVIAIVLGLIGTGFDINIAALFLIIVGIGLLILELNSPGFGIFGLAGIICLVIGSIFLVPLGSENIYTPEFRRLMILTIVTPTIVFGIFLVFAIYKVAETRKKKPVIGAIIGDTARTIDPIGPKNPGFVRYKGEYWQAKAEEEIGAEEEVEITGKEMEVLVVKRKI</sequence>
<dbReference type="SUPFAM" id="SSF52096">
    <property type="entry name" value="ClpP/crotonase"/>
    <property type="match status" value="1"/>
</dbReference>
<dbReference type="Gene3D" id="2.40.50.140">
    <property type="entry name" value="Nucleic acid-binding proteins"/>
    <property type="match status" value="1"/>
</dbReference>
<protein>
    <submittedName>
        <fullName evidence="9">Nodulation protein NfeD</fullName>
    </submittedName>
</protein>
<dbReference type="Proteomes" id="UP000600774">
    <property type="component" value="Unassembled WGS sequence"/>
</dbReference>
<feature type="domain" description="NfeD-like C-terminal" evidence="6">
    <location>
        <begin position="377"/>
        <end position="431"/>
    </location>
</feature>
<feature type="transmembrane region" description="Helical" evidence="5">
    <location>
        <begin position="284"/>
        <end position="301"/>
    </location>
</feature>
<dbReference type="Pfam" id="PF01957">
    <property type="entry name" value="NfeD"/>
    <property type="match status" value="1"/>
</dbReference>
<dbReference type="InterPro" id="IPR052165">
    <property type="entry name" value="Membrane_assoc_protease"/>
</dbReference>
<dbReference type="SUPFAM" id="SSF141322">
    <property type="entry name" value="NfeD domain-like"/>
    <property type="match status" value="1"/>
</dbReference>
<dbReference type="RefSeq" id="WP_011020953.1">
    <property type="nucleotide sequence ID" value="NZ_DUJU01000063.1"/>
</dbReference>
<evidence type="ECO:0000256" key="2">
    <source>
        <dbReference type="ARBA" id="ARBA00022692"/>
    </source>
</evidence>
<feature type="transmembrane region" description="Helical" evidence="5">
    <location>
        <begin position="342"/>
        <end position="363"/>
    </location>
</feature>